<sequence>MKTTIYLLLALLVLGLYHPPQARAEGGWGPFGIRGGLAADSKDRNTTQYEAFGEYELPWSLRSKGGWGISTRIALTAGALKSQGEYGFIGSLGPSFAIGNPERFPLELDLGLSVALLTRDKFGTWDYNGIEEFVSHGGLIYHFSRQFAFSYRFQHMSHAGFNGSPNPGLNLHLFGINWYPAR</sequence>
<dbReference type="Gene3D" id="2.40.160.20">
    <property type="match status" value="1"/>
</dbReference>
<dbReference type="Pfam" id="PF09411">
    <property type="entry name" value="PagL"/>
    <property type="match status" value="1"/>
</dbReference>
<keyword evidence="1" id="KW-0732">Signal</keyword>
<feature type="signal peptide" evidence="1">
    <location>
        <begin position="1"/>
        <end position="24"/>
    </location>
</feature>
<protein>
    <recommendedName>
        <fullName evidence="4">Acyloxyacyl hydrolase</fullName>
    </recommendedName>
</protein>
<evidence type="ECO:0000313" key="2">
    <source>
        <dbReference type="EMBL" id="BCO11132.1"/>
    </source>
</evidence>
<dbReference type="Proteomes" id="UP000515472">
    <property type="component" value="Chromosome"/>
</dbReference>
<name>A0A7R7FRX6_9BACT</name>
<accession>A0A7R7FRX6</accession>
<organism evidence="2 3">
    <name type="scientific">Citrifermentans bremense</name>
    <dbReference type="NCBI Taxonomy" id="60035"/>
    <lineage>
        <taxon>Bacteria</taxon>
        <taxon>Pseudomonadati</taxon>
        <taxon>Thermodesulfobacteriota</taxon>
        <taxon>Desulfuromonadia</taxon>
        <taxon>Geobacterales</taxon>
        <taxon>Geobacteraceae</taxon>
        <taxon>Citrifermentans</taxon>
    </lineage>
</organism>
<proteinExistence type="predicted"/>
<dbReference type="InterPro" id="IPR018550">
    <property type="entry name" value="Lipid-A_deacylase-rel"/>
</dbReference>
<keyword evidence="3" id="KW-1185">Reference proteome</keyword>
<evidence type="ECO:0000256" key="1">
    <source>
        <dbReference type="SAM" id="SignalP"/>
    </source>
</evidence>
<gene>
    <name evidence="2" type="ORF">GEOBRER4_n0172</name>
</gene>
<dbReference type="EMBL" id="AP023213">
    <property type="protein sequence ID" value="BCO11132.1"/>
    <property type="molecule type" value="Genomic_DNA"/>
</dbReference>
<reference evidence="2 3" key="1">
    <citation type="submission" date="2020-06" db="EMBL/GenBank/DDBJ databases">
        <title>Interaction of electrochemicaly active bacteria, Geobacter bremensis R4 on different carbon anode.</title>
        <authorList>
            <person name="Meng L."/>
            <person name="Yoshida N."/>
        </authorList>
    </citation>
    <scope>NUCLEOTIDE SEQUENCE [LARGE SCALE GENOMIC DNA]</scope>
    <source>
        <strain evidence="2 3">R4</strain>
    </source>
</reference>
<evidence type="ECO:0008006" key="4">
    <source>
        <dbReference type="Google" id="ProtNLM"/>
    </source>
</evidence>
<feature type="chain" id="PRO_5031403848" description="Acyloxyacyl hydrolase" evidence="1">
    <location>
        <begin position="25"/>
        <end position="182"/>
    </location>
</feature>
<dbReference type="AlphaFoldDB" id="A0A7R7FRX6"/>
<evidence type="ECO:0000313" key="3">
    <source>
        <dbReference type="Proteomes" id="UP000515472"/>
    </source>
</evidence>
<dbReference type="RefSeq" id="WP_185243831.1">
    <property type="nucleotide sequence ID" value="NZ_AP023213.1"/>
</dbReference>